<gene>
    <name evidence="1" type="ORF">HNE05_17650</name>
</gene>
<dbReference type="KEGG" id="pcam:HNE05_17650"/>
<organism evidence="1 2">
    <name type="scientific">Aquipseudomonas campi</name>
    <dbReference type="NCBI Taxonomy" id="2731681"/>
    <lineage>
        <taxon>Bacteria</taxon>
        <taxon>Pseudomonadati</taxon>
        <taxon>Pseudomonadota</taxon>
        <taxon>Gammaproteobacteria</taxon>
        <taxon>Pseudomonadales</taxon>
        <taxon>Pseudomonadaceae</taxon>
        <taxon>Aquipseudomonas</taxon>
    </lineage>
</organism>
<reference evidence="1" key="1">
    <citation type="submission" date="2020-07" db="EMBL/GenBank/DDBJ databases">
        <title>Nitrate ammonifying Pseudomonas campi sp. nov. isolated from German agricultural grassland.</title>
        <authorList>
            <person name="Timsy T."/>
            <person name="Ulrich A."/>
            <person name="Spanner T."/>
            <person name="Foesel B."/>
            <person name="Kolb S."/>
            <person name="Horn M.A."/>
            <person name="Behrendt U."/>
        </authorList>
    </citation>
    <scope>NUCLEOTIDE SEQUENCE</scope>
    <source>
        <strain evidence="1">S1-A32-2</strain>
    </source>
</reference>
<protein>
    <submittedName>
        <fullName evidence="1">Uncharacterized protein</fullName>
    </submittedName>
</protein>
<accession>A0A6M8FCS7</accession>
<name>A0A6M8FCS7_9GAMM</name>
<keyword evidence="2" id="KW-1185">Reference proteome</keyword>
<dbReference type="RefSeq" id="WP_173210674.1">
    <property type="nucleotide sequence ID" value="NZ_CP053697.2"/>
</dbReference>
<evidence type="ECO:0000313" key="1">
    <source>
        <dbReference type="EMBL" id="QKE65101.1"/>
    </source>
</evidence>
<proteinExistence type="predicted"/>
<dbReference type="EMBL" id="CP053697">
    <property type="protein sequence ID" value="QKE65101.1"/>
    <property type="molecule type" value="Genomic_DNA"/>
</dbReference>
<evidence type="ECO:0000313" key="2">
    <source>
        <dbReference type="Proteomes" id="UP000501379"/>
    </source>
</evidence>
<sequence>MNTVALRAQIQQALAHEAESGALANQLQAQLSKLHPTIQLPTSDARGVLERFVAAYIEQVPDVLDAANSVAREAGIEAQIKPVLQLAEQFFLSPPSVMEGHQGLDALLDEAYLAHRLVEEVNDRYITHLGQPLIPLDTTVANLIAHQLIGEPFANQLDEAVHHAMQGLLDDRVFHQSSVQDYRARLSSPQTLAAWQNWPCLSRQLGVELGLPA</sequence>
<dbReference type="AlphaFoldDB" id="A0A6M8FCS7"/>
<dbReference type="Proteomes" id="UP000501379">
    <property type="component" value="Chromosome"/>
</dbReference>